<dbReference type="EMBL" id="CP010709">
    <property type="protein sequence ID" value="AUQ97012.1"/>
    <property type="molecule type" value="Genomic_DNA"/>
</dbReference>
<dbReference type="Proteomes" id="UP000236536">
    <property type="component" value="Plasmid pP66_d"/>
</dbReference>
<keyword evidence="1" id="KW-0614">Plasmid</keyword>
<reference evidence="1 2" key="2">
    <citation type="journal article" date="2017" name="Int. J. Syst. Evol. Microbiol.">
        <title>Adaptation of Surface-Associated Bacteria to the Open Ocean: A Genomically Distinct Subpopulation of Phaeobacter gallaeciensis Colonizes Pacific Mesozooplankton.</title>
        <authorList>
            <person name="Freese H.M."/>
            <person name="Methner A."/>
            <person name="Overmann J."/>
        </authorList>
    </citation>
    <scope>NUCLEOTIDE SEQUENCE [LARGE SCALE GENOMIC DNA]</scope>
    <source>
        <strain evidence="1 2">P66</strain>
    </source>
</reference>
<sequence length="114" mass="12232">MHLFASHFGCYEVDYHGAQPVLVPFRKDPKPLVVGQSYLELAQDQARLRRPLARKGRLAGDGGGARGDDEFVEITSDAAVDRVAGLETAVFLRALIAGQAPGAFTIRKPIANGS</sequence>
<evidence type="ECO:0000313" key="2">
    <source>
        <dbReference type="Proteomes" id="UP000236536"/>
    </source>
</evidence>
<name>A0ABM6RKE8_9RHOB</name>
<accession>A0ABM6RKE8</accession>
<dbReference type="RefSeq" id="WP_102875602.1">
    <property type="nucleotide sequence ID" value="NZ_CP010603.1"/>
</dbReference>
<reference evidence="1 2" key="1">
    <citation type="journal article" date="2017" name="Genome Biol. Evol.">
        <title>Trajectories and Drivers of Genome Evolution in Surface-Associated Marine Phaeobacter.</title>
        <authorList>
            <person name="Freese H.M."/>
            <person name="Sikorski J."/>
            <person name="Bunk B."/>
            <person name="Scheuner C."/>
            <person name="Meier-Kolthoff J.P."/>
            <person name="Sproer C."/>
            <person name="Gram L."/>
            <person name="Overmann J."/>
        </authorList>
    </citation>
    <scope>NUCLEOTIDE SEQUENCE [LARGE SCALE GENOMIC DNA]</scope>
    <source>
        <strain evidence="1 2">P66</strain>
    </source>
</reference>
<gene>
    <name evidence="1" type="ORF">PhaeoP66_04286</name>
</gene>
<evidence type="ECO:0000313" key="1">
    <source>
        <dbReference type="EMBL" id="AUQ97012.1"/>
    </source>
</evidence>
<keyword evidence="2" id="KW-1185">Reference proteome</keyword>
<protein>
    <submittedName>
        <fullName evidence="1">Uncharacterized protein</fullName>
    </submittedName>
</protein>
<geneLocation type="plasmid" evidence="1 2">
    <name>pP66_d</name>
</geneLocation>
<organism evidence="1 2">
    <name type="scientific">Phaeobacter inhibens</name>
    <dbReference type="NCBI Taxonomy" id="221822"/>
    <lineage>
        <taxon>Bacteria</taxon>
        <taxon>Pseudomonadati</taxon>
        <taxon>Pseudomonadota</taxon>
        <taxon>Alphaproteobacteria</taxon>
        <taxon>Rhodobacterales</taxon>
        <taxon>Roseobacteraceae</taxon>
        <taxon>Phaeobacter</taxon>
    </lineage>
</organism>
<proteinExistence type="predicted"/>
<dbReference type="SUPFAM" id="SSF53706">
    <property type="entry name" value="Formate dehydrogenase/DMSO reductase, domains 1-3"/>
    <property type="match status" value="1"/>
</dbReference>